<comment type="caution">
    <text evidence="7">The sequence shown here is derived from an EMBL/GenBank/DDBJ whole genome shotgun (WGS) entry which is preliminary data.</text>
</comment>
<feature type="transmembrane region" description="Helical" evidence="6">
    <location>
        <begin position="35"/>
        <end position="53"/>
    </location>
</feature>
<dbReference type="PANTHER" id="PTHR21433">
    <property type="entry name" value="TRANSMEMBRANE PROTEIN INDUCED BY TUMOR NECROSIS FACTOR ALPHA"/>
    <property type="match status" value="1"/>
</dbReference>
<dbReference type="Proteomes" id="UP000593567">
    <property type="component" value="Unassembled WGS sequence"/>
</dbReference>
<comment type="subcellular location">
    <subcellularLocation>
        <location evidence="1">Membrane</location>
        <topology evidence="1">Multi-pass membrane protein</topology>
    </subcellularLocation>
</comment>
<evidence type="ECO:0000256" key="2">
    <source>
        <dbReference type="ARBA" id="ARBA00009700"/>
    </source>
</evidence>
<dbReference type="Pfam" id="PF07851">
    <property type="entry name" value="TMEM120A-B"/>
    <property type="match status" value="1"/>
</dbReference>
<evidence type="ECO:0000256" key="5">
    <source>
        <dbReference type="ARBA" id="ARBA00023136"/>
    </source>
</evidence>
<name>A0A7J7KQA8_BUGNE</name>
<dbReference type="InterPro" id="IPR012926">
    <property type="entry name" value="TMEM120A/B"/>
</dbReference>
<keyword evidence="3 6" id="KW-0812">Transmembrane</keyword>
<comment type="similarity">
    <text evidence="2">Belongs to the TMEM120 family.</text>
</comment>
<sequence length="198" mass="23588">MVDAAYHFLFVWYYCTLTIREHILKVNGSKIKGWWMVHHFITTLAAGIFLVWPEGVTYWSFRDQFVVFCTYLSVVQVVMFYYQTGILYRLRALGLRNDMDITLEGFHSWMFRGFSFLLPFLFIGYAFQFYNAYTLYLLMFTPEWTEWQVPFLSGIFFILGSGNLLTTLAVVKNRYASSFKDFFSRNQYRLDMSKAKET</sequence>
<proteinExistence type="inferred from homology"/>
<evidence type="ECO:0000256" key="6">
    <source>
        <dbReference type="SAM" id="Phobius"/>
    </source>
</evidence>
<dbReference type="OrthoDB" id="2015098at2759"/>
<keyword evidence="4 6" id="KW-1133">Transmembrane helix</keyword>
<dbReference type="AlphaFoldDB" id="A0A7J7KQA8"/>
<gene>
    <name evidence="7" type="ORF">EB796_001318</name>
</gene>
<accession>A0A7J7KQA8</accession>
<evidence type="ECO:0000256" key="4">
    <source>
        <dbReference type="ARBA" id="ARBA00022989"/>
    </source>
</evidence>
<keyword evidence="8" id="KW-1185">Reference proteome</keyword>
<keyword evidence="5 6" id="KW-0472">Membrane</keyword>
<protein>
    <submittedName>
        <fullName evidence="7">Uncharacterized protein</fullName>
    </submittedName>
</protein>
<reference evidence="7" key="1">
    <citation type="submission" date="2020-06" db="EMBL/GenBank/DDBJ databases">
        <title>Draft genome of Bugula neritina, a colonial animal packing powerful symbionts and potential medicines.</title>
        <authorList>
            <person name="Rayko M."/>
        </authorList>
    </citation>
    <scope>NUCLEOTIDE SEQUENCE [LARGE SCALE GENOMIC DNA]</scope>
    <source>
        <strain evidence="7">Kwan_BN1</strain>
    </source>
</reference>
<feature type="transmembrane region" description="Helical" evidence="6">
    <location>
        <begin position="65"/>
        <end position="88"/>
    </location>
</feature>
<evidence type="ECO:0000313" key="8">
    <source>
        <dbReference type="Proteomes" id="UP000593567"/>
    </source>
</evidence>
<evidence type="ECO:0000256" key="3">
    <source>
        <dbReference type="ARBA" id="ARBA00022692"/>
    </source>
</evidence>
<dbReference type="GO" id="GO:0016020">
    <property type="term" value="C:membrane"/>
    <property type="evidence" value="ECO:0007669"/>
    <property type="project" value="UniProtKB-SubCell"/>
</dbReference>
<feature type="transmembrane region" description="Helical" evidence="6">
    <location>
        <begin position="150"/>
        <end position="171"/>
    </location>
</feature>
<evidence type="ECO:0000256" key="1">
    <source>
        <dbReference type="ARBA" id="ARBA00004141"/>
    </source>
</evidence>
<dbReference type="PANTHER" id="PTHR21433:SF0">
    <property type="entry name" value="TRANSMEMBRANE PROTEIN 120 HOMOLOG"/>
    <property type="match status" value="1"/>
</dbReference>
<dbReference type="EMBL" id="VXIV02000151">
    <property type="protein sequence ID" value="KAF6040371.1"/>
    <property type="molecule type" value="Genomic_DNA"/>
</dbReference>
<evidence type="ECO:0000313" key="7">
    <source>
        <dbReference type="EMBL" id="KAF6040371.1"/>
    </source>
</evidence>
<organism evidence="7 8">
    <name type="scientific">Bugula neritina</name>
    <name type="common">Brown bryozoan</name>
    <name type="synonym">Sertularia neritina</name>
    <dbReference type="NCBI Taxonomy" id="10212"/>
    <lineage>
        <taxon>Eukaryota</taxon>
        <taxon>Metazoa</taxon>
        <taxon>Spiralia</taxon>
        <taxon>Lophotrochozoa</taxon>
        <taxon>Bryozoa</taxon>
        <taxon>Gymnolaemata</taxon>
        <taxon>Cheilostomatida</taxon>
        <taxon>Flustrina</taxon>
        <taxon>Buguloidea</taxon>
        <taxon>Bugulidae</taxon>
        <taxon>Bugula</taxon>
    </lineage>
</organism>
<feature type="transmembrane region" description="Helical" evidence="6">
    <location>
        <begin position="109"/>
        <end position="130"/>
    </location>
</feature>